<evidence type="ECO:0008006" key="4">
    <source>
        <dbReference type="Google" id="ProtNLM"/>
    </source>
</evidence>
<organism evidence="2 3">
    <name type="scientific">Mycoplasmopsis maculosa</name>
    <dbReference type="NCBI Taxonomy" id="114885"/>
    <lineage>
        <taxon>Bacteria</taxon>
        <taxon>Bacillati</taxon>
        <taxon>Mycoplasmatota</taxon>
        <taxon>Mycoplasmoidales</taxon>
        <taxon>Metamycoplasmataceae</taxon>
        <taxon>Mycoplasmopsis</taxon>
    </lineage>
</organism>
<dbReference type="EMBL" id="LR215037">
    <property type="protein sequence ID" value="VEU75463.1"/>
    <property type="molecule type" value="Genomic_DNA"/>
</dbReference>
<evidence type="ECO:0000313" key="3">
    <source>
        <dbReference type="Proteomes" id="UP000290243"/>
    </source>
</evidence>
<protein>
    <recommendedName>
        <fullName evidence="4">Lipoprotein</fullName>
    </recommendedName>
</protein>
<dbReference type="NCBIfam" id="NF045954">
    <property type="entry name" value="MAG1430_dom"/>
    <property type="match status" value="1"/>
</dbReference>
<gene>
    <name evidence="2" type="ORF">NCTC10168_00385</name>
</gene>
<sequence>MKFNKKIFLISSSLVVSSAMVAGIGTYVLVASNKNNEDVNLIKSLKFEVNPEANEEFSENEKKSDYNNGIITTTKPKKFDISNHFASEYTYSSFYVSSSDNEPTLVSDNSFWNNIKNKYSYNANKYFTLLNIDKDLSLVDFENKYNFYYHSYANDFEGKLYLRVYLEDKEDKLVKEGKTLTERKVNWKFVDFIMEGFKKYSGENDELLQKTDDYNNNQHQFSISTYTRNQFLKGDLNIDGGWNSISDLLDLNNNKNELLPTRKLDSNDAIKKAYLSISRILSFYKSNNIFGKTKSKYIIDDSKPIYFEQDSSNSNLLTMNYYIKKFVPNAKYSDSEELTTSKEIKINQMQKLTFNTLYFELKKFAEKIKISVNSNTPINETIPSINSPLFISSQANTTGYTNTKNGYYKEFNLFLDSTEEEINNFNNLYELKYYKRSSIDIFSELDFSKSTSNTFDKTPLLEIKQNEGKAKYAYSINKKGSNVNFLGVFEVSGFKEKQ</sequence>
<accession>A0A449B4C7</accession>
<keyword evidence="3" id="KW-1185">Reference proteome</keyword>
<evidence type="ECO:0000256" key="1">
    <source>
        <dbReference type="SAM" id="SignalP"/>
    </source>
</evidence>
<reference evidence="2 3" key="1">
    <citation type="submission" date="2019-01" db="EMBL/GenBank/DDBJ databases">
        <authorList>
            <consortium name="Pathogen Informatics"/>
        </authorList>
    </citation>
    <scope>NUCLEOTIDE SEQUENCE [LARGE SCALE GENOMIC DNA]</scope>
    <source>
        <strain evidence="2 3">NCTC10168</strain>
    </source>
</reference>
<feature type="chain" id="PRO_5018996970" description="Lipoprotein" evidence="1">
    <location>
        <begin position="22"/>
        <end position="498"/>
    </location>
</feature>
<dbReference type="Proteomes" id="UP000290243">
    <property type="component" value="Chromosome"/>
</dbReference>
<dbReference type="AlphaFoldDB" id="A0A449B4C7"/>
<keyword evidence="1" id="KW-0732">Signal</keyword>
<feature type="signal peptide" evidence="1">
    <location>
        <begin position="1"/>
        <end position="21"/>
    </location>
</feature>
<dbReference type="OrthoDB" id="398253at2"/>
<evidence type="ECO:0000313" key="2">
    <source>
        <dbReference type="EMBL" id="VEU75463.1"/>
    </source>
</evidence>
<dbReference type="RefSeq" id="WP_129646575.1">
    <property type="nucleotide sequence ID" value="NZ_LR215037.1"/>
</dbReference>
<name>A0A449B4C7_9BACT</name>
<dbReference type="KEGG" id="mmau:NCTC10168_00385"/>
<proteinExistence type="predicted"/>